<evidence type="ECO:0000313" key="2">
    <source>
        <dbReference type="Proteomes" id="UP000238296"/>
    </source>
</evidence>
<dbReference type="Pfam" id="PF13602">
    <property type="entry name" value="ADH_zinc_N_2"/>
    <property type="match status" value="1"/>
</dbReference>
<organism evidence="1 2">
    <name type="scientific">Mycobacterium talmoniae</name>
    <dbReference type="NCBI Taxonomy" id="1858794"/>
    <lineage>
        <taxon>Bacteria</taxon>
        <taxon>Bacillati</taxon>
        <taxon>Actinomycetota</taxon>
        <taxon>Actinomycetes</taxon>
        <taxon>Mycobacteriales</taxon>
        <taxon>Mycobacteriaceae</taxon>
        <taxon>Mycobacterium</taxon>
    </lineage>
</organism>
<reference evidence="1 2" key="1">
    <citation type="journal article" date="2017" name="Int. J. Syst. Evol. Microbiol.">
        <title>Mycobacterium talmoniae sp. nov., a slowly growing mycobacterium isolated from human respiratory samples.</title>
        <authorList>
            <person name="Davidson R.M."/>
            <person name="DeGroote M.A."/>
            <person name="Marola J.L."/>
            <person name="Buss S."/>
            <person name="Jones V."/>
            <person name="McNeil M.R."/>
            <person name="Freifeld A.G."/>
            <person name="Elaine Epperson L."/>
            <person name="Hasan N.A."/>
            <person name="Jackson M."/>
            <person name="Iwen P.C."/>
            <person name="Salfinger M."/>
            <person name="Strong M."/>
        </authorList>
    </citation>
    <scope>NUCLEOTIDE SEQUENCE [LARGE SCALE GENOMIC DNA]</scope>
    <source>
        <strain evidence="1 2">ATCC BAA-2683</strain>
    </source>
</reference>
<accession>A0A2S8BSK6</accession>
<protein>
    <recommendedName>
        <fullName evidence="3">2-haloacrylate reductase</fullName>
    </recommendedName>
</protein>
<evidence type="ECO:0008006" key="3">
    <source>
        <dbReference type="Google" id="ProtNLM"/>
    </source>
</evidence>
<dbReference type="AlphaFoldDB" id="A0A2S8BSK6"/>
<comment type="caution">
    <text evidence="1">The sequence shown here is derived from an EMBL/GenBank/DDBJ whole genome shotgun (WGS) entry which is preliminary data.</text>
</comment>
<sequence>MAAVTASAWPMIADGRVRPVIGARLPIEQAAEAHQLLSAGQVAGKIVLTVGGP</sequence>
<name>A0A2S8BSK6_9MYCO</name>
<dbReference type="Gene3D" id="3.90.180.10">
    <property type="entry name" value="Medium-chain alcohol dehydrogenases, catalytic domain"/>
    <property type="match status" value="1"/>
</dbReference>
<dbReference type="EMBL" id="PPEA01000030">
    <property type="protein sequence ID" value="PQM49621.1"/>
    <property type="molecule type" value="Genomic_DNA"/>
</dbReference>
<dbReference type="Proteomes" id="UP000238296">
    <property type="component" value="Unassembled WGS sequence"/>
</dbReference>
<proteinExistence type="predicted"/>
<gene>
    <name evidence="1" type="ORF">C1Y40_00155</name>
</gene>
<evidence type="ECO:0000313" key="1">
    <source>
        <dbReference type="EMBL" id="PQM49621.1"/>
    </source>
</evidence>